<organism evidence="11 12">
    <name type="scientific">Zavarzinia compransoris</name>
    <dbReference type="NCBI Taxonomy" id="1264899"/>
    <lineage>
        <taxon>Bacteria</taxon>
        <taxon>Pseudomonadati</taxon>
        <taxon>Pseudomonadota</taxon>
        <taxon>Alphaproteobacteria</taxon>
        <taxon>Rhodospirillales</taxon>
        <taxon>Zavarziniaceae</taxon>
        <taxon>Zavarzinia</taxon>
    </lineage>
</organism>
<dbReference type="GO" id="GO:0033539">
    <property type="term" value="P:fatty acid beta-oxidation using acyl-CoA dehydrogenase"/>
    <property type="evidence" value="ECO:0007669"/>
    <property type="project" value="TreeGrafter"/>
</dbReference>
<dbReference type="InterPro" id="IPR009075">
    <property type="entry name" value="AcylCo_DH/oxidase_C"/>
</dbReference>
<feature type="domain" description="Acyl-CoA dehydrogenase/oxidase C-terminal" evidence="8">
    <location>
        <begin position="236"/>
        <end position="381"/>
    </location>
</feature>
<proteinExistence type="inferred from homology"/>
<dbReference type="EMBL" id="QGLF01000002">
    <property type="protein sequence ID" value="PWR22012.1"/>
    <property type="molecule type" value="Genomic_DNA"/>
</dbReference>
<feature type="domain" description="Acyl-CoA oxidase/dehydrogenase middle" evidence="9">
    <location>
        <begin position="128"/>
        <end position="223"/>
    </location>
</feature>
<dbReference type="Pfam" id="PF00441">
    <property type="entry name" value="Acyl-CoA_dh_1"/>
    <property type="match status" value="1"/>
</dbReference>
<dbReference type="SUPFAM" id="SSF56645">
    <property type="entry name" value="Acyl-CoA dehydrogenase NM domain-like"/>
    <property type="match status" value="1"/>
</dbReference>
<feature type="domain" description="Acyl-CoA dehydrogenase/oxidase N-terminal" evidence="10">
    <location>
        <begin position="10"/>
        <end position="122"/>
    </location>
</feature>
<dbReference type="FunFam" id="1.10.540.10:FF:000026">
    <property type="entry name" value="Acyl-CoA dehydrogenase medium chain"/>
    <property type="match status" value="1"/>
</dbReference>
<comment type="cofactor">
    <cofactor evidence="1 7">
        <name>FAD</name>
        <dbReference type="ChEBI" id="CHEBI:57692"/>
    </cofactor>
</comment>
<sequence length="383" mass="41849">MIDLDAAYLSEEHRMLRQQLRRFIETEVRPAAPAWEEAGRIPPDVFRRMGELGFLGLSMPAELGGAGFDTLGSVVFGEELGRSGFGGFGAAVTDHADIAAPVLRRNGTAEQKARYLPDVIAGRRLMGLGVTEPGGGSDLVAMKTVARRDGDHYILNGQKTFITNALSADLFVTVARTDPEAKGAAGFSLFLVEKGTPGFSIGAGFRKTGWLCSDMSDLFFDDCSLPAENLLGPEHRGFYLMMQGIEHERLSIGSQCIGLAERAVEITLRWLKERPAYRRTLWDLQAVRHEMAAISADLAAAKLLVYHAAARKSRGEDARLESTMVKALAPERLKAAVDRCVQLHGGLGYMREAEIERIWRDTRPHSLGGGASHVMLDEIAKLL</sequence>
<dbReference type="RefSeq" id="WP_109920657.1">
    <property type="nucleotide sequence ID" value="NZ_QGLF01000002.1"/>
</dbReference>
<dbReference type="PROSITE" id="PS00073">
    <property type="entry name" value="ACYL_COA_DH_2"/>
    <property type="match status" value="1"/>
</dbReference>
<keyword evidence="4 7" id="KW-0285">Flavoprotein</keyword>
<name>A0A317E5X3_9PROT</name>
<dbReference type="AlphaFoldDB" id="A0A317E5X3"/>
<dbReference type="InterPro" id="IPR006091">
    <property type="entry name" value="Acyl-CoA_Oxase/DH_mid-dom"/>
</dbReference>
<dbReference type="Gene3D" id="1.20.140.10">
    <property type="entry name" value="Butyryl-CoA Dehydrogenase, subunit A, domain 3"/>
    <property type="match status" value="1"/>
</dbReference>
<dbReference type="Pfam" id="PF02771">
    <property type="entry name" value="Acyl-CoA_dh_N"/>
    <property type="match status" value="1"/>
</dbReference>
<evidence type="ECO:0000256" key="5">
    <source>
        <dbReference type="ARBA" id="ARBA00022827"/>
    </source>
</evidence>
<protein>
    <recommendedName>
        <fullName evidence="3">Medium-chain specific acyl-CoA dehydrogenase, mitochondrial</fullName>
    </recommendedName>
</protein>
<keyword evidence="6 7" id="KW-0560">Oxidoreductase</keyword>
<dbReference type="SUPFAM" id="SSF47203">
    <property type="entry name" value="Acyl-CoA dehydrogenase C-terminal domain-like"/>
    <property type="match status" value="1"/>
</dbReference>
<evidence type="ECO:0000259" key="8">
    <source>
        <dbReference type="Pfam" id="PF00441"/>
    </source>
</evidence>
<evidence type="ECO:0000259" key="10">
    <source>
        <dbReference type="Pfam" id="PF02771"/>
    </source>
</evidence>
<dbReference type="FunFam" id="2.40.110.10:FF:000002">
    <property type="entry name" value="Acyl-CoA dehydrogenase fadE12"/>
    <property type="match status" value="1"/>
</dbReference>
<evidence type="ECO:0000256" key="1">
    <source>
        <dbReference type="ARBA" id="ARBA00001974"/>
    </source>
</evidence>
<reference evidence="12" key="1">
    <citation type="submission" date="2018-05" db="EMBL/GenBank/DDBJ databases">
        <title>Zavarzinia sp. HR-AS.</title>
        <authorList>
            <person name="Lee Y."/>
            <person name="Jeon C.O."/>
        </authorList>
    </citation>
    <scope>NUCLEOTIDE SEQUENCE [LARGE SCALE GENOMIC DNA]</scope>
    <source>
        <strain evidence="12">DSM 1231</strain>
    </source>
</reference>
<accession>A0A317E5X3</accession>
<comment type="caution">
    <text evidence="11">The sequence shown here is derived from an EMBL/GenBank/DDBJ whole genome shotgun (WGS) entry which is preliminary data.</text>
</comment>
<dbReference type="GO" id="GO:0003995">
    <property type="term" value="F:acyl-CoA dehydrogenase activity"/>
    <property type="evidence" value="ECO:0007669"/>
    <property type="project" value="InterPro"/>
</dbReference>
<comment type="similarity">
    <text evidence="2 7">Belongs to the acyl-CoA dehydrogenase family.</text>
</comment>
<evidence type="ECO:0000256" key="3">
    <source>
        <dbReference type="ARBA" id="ARBA00019125"/>
    </source>
</evidence>
<dbReference type="Pfam" id="PF02770">
    <property type="entry name" value="Acyl-CoA_dh_M"/>
    <property type="match status" value="1"/>
</dbReference>
<keyword evidence="5 7" id="KW-0274">FAD</keyword>
<keyword evidence="12" id="KW-1185">Reference proteome</keyword>
<dbReference type="InterPro" id="IPR036250">
    <property type="entry name" value="AcylCo_DH-like_C"/>
</dbReference>
<dbReference type="InterPro" id="IPR013786">
    <property type="entry name" value="AcylCoA_DH/ox_N"/>
</dbReference>
<dbReference type="Gene3D" id="2.40.110.10">
    <property type="entry name" value="Butyryl-CoA Dehydrogenase, subunit A, domain 2"/>
    <property type="match status" value="1"/>
</dbReference>
<dbReference type="GO" id="GO:0050660">
    <property type="term" value="F:flavin adenine dinucleotide binding"/>
    <property type="evidence" value="ECO:0007669"/>
    <property type="project" value="InterPro"/>
</dbReference>
<dbReference type="Proteomes" id="UP000246077">
    <property type="component" value="Unassembled WGS sequence"/>
</dbReference>
<dbReference type="PANTHER" id="PTHR48083:SF2">
    <property type="entry name" value="MEDIUM-CHAIN SPECIFIC ACYL-COA DEHYDROGENASE, MITOCHONDRIAL"/>
    <property type="match status" value="1"/>
</dbReference>
<dbReference type="InterPro" id="IPR006089">
    <property type="entry name" value="Acyl-CoA_DH_CS"/>
</dbReference>
<evidence type="ECO:0000256" key="2">
    <source>
        <dbReference type="ARBA" id="ARBA00009347"/>
    </source>
</evidence>
<dbReference type="Gene3D" id="1.10.540.10">
    <property type="entry name" value="Acyl-CoA dehydrogenase/oxidase, N-terminal domain"/>
    <property type="match status" value="1"/>
</dbReference>
<evidence type="ECO:0000256" key="4">
    <source>
        <dbReference type="ARBA" id="ARBA00022630"/>
    </source>
</evidence>
<gene>
    <name evidence="11" type="ORF">DKG75_08515</name>
</gene>
<dbReference type="PIRSF" id="PIRSF016578">
    <property type="entry name" value="HsaA"/>
    <property type="match status" value="1"/>
</dbReference>
<dbReference type="InterPro" id="IPR050741">
    <property type="entry name" value="Acyl-CoA_dehydrogenase"/>
</dbReference>
<dbReference type="InterPro" id="IPR037069">
    <property type="entry name" value="AcylCoA_DH/ox_N_sf"/>
</dbReference>
<dbReference type="InterPro" id="IPR009100">
    <property type="entry name" value="AcylCoA_DH/oxidase_NM_dom_sf"/>
</dbReference>
<dbReference type="OrthoDB" id="5510711at2"/>
<evidence type="ECO:0000256" key="6">
    <source>
        <dbReference type="ARBA" id="ARBA00023002"/>
    </source>
</evidence>
<dbReference type="PROSITE" id="PS00072">
    <property type="entry name" value="ACYL_COA_DH_1"/>
    <property type="match status" value="1"/>
</dbReference>
<evidence type="ECO:0000313" key="12">
    <source>
        <dbReference type="Proteomes" id="UP000246077"/>
    </source>
</evidence>
<dbReference type="InterPro" id="IPR046373">
    <property type="entry name" value="Acyl-CoA_Oxase/DH_mid-dom_sf"/>
</dbReference>
<dbReference type="PANTHER" id="PTHR48083">
    <property type="entry name" value="MEDIUM-CHAIN SPECIFIC ACYL-COA DEHYDROGENASE, MITOCHONDRIAL-RELATED"/>
    <property type="match status" value="1"/>
</dbReference>
<evidence type="ECO:0000259" key="9">
    <source>
        <dbReference type="Pfam" id="PF02770"/>
    </source>
</evidence>
<evidence type="ECO:0000256" key="7">
    <source>
        <dbReference type="RuleBase" id="RU362125"/>
    </source>
</evidence>
<evidence type="ECO:0000313" key="11">
    <source>
        <dbReference type="EMBL" id="PWR22012.1"/>
    </source>
</evidence>
<dbReference type="GO" id="GO:0005737">
    <property type="term" value="C:cytoplasm"/>
    <property type="evidence" value="ECO:0007669"/>
    <property type="project" value="TreeGrafter"/>
</dbReference>